<dbReference type="InterPro" id="IPR023393">
    <property type="entry name" value="START-like_dom_sf"/>
</dbReference>
<dbReference type="Gene3D" id="3.30.530.20">
    <property type="match status" value="2"/>
</dbReference>
<evidence type="ECO:0008006" key="4">
    <source>
        <dbReference type="Google" id="ProtNLM"/>
    </source>
</evidence>
<dbReference type="RefSeq" id="WP_344238891.1">
    <property type="nucleotide sequence ID" value="NZ_BAAAHH010000005.1"/>
</dbReference>
<dbReference type="SUPFAM" id="SSF55961">
    <property type="entry name" value="Bet v1-like"/>
    <property type="match status" value="1"/>
</dbReference>
<evidence type="ECO:0000313" key="3">
    <source>
        <dbReference type="Proteomes" id="UP001500665"/>
    </source>
</evidence>
<evidence type="ECO:0000313" key="2">
    <source>
        <dbReference type="EMBL" id="GAA0945215.1"/>
    </source>
</evidence>
<protein>
    <recommendedName>
        <fullName evidence="4">Polyketide cyclase/dehydrase/lipid transport protein</fullName>
    </recommendedName>
</protein>
<feature type="region of interest" description="Disordered" evidence="1">
    <location>
        <begin position="40"/>
        <end position="74"/>
    </location>
</feature>
<reference evidence="2 3" key="1">
    <citation type="journal article" date="2019" name="Int. J. Syst. Evol. Microbiol.">
        <title>The Global Catalogue of Microorganisms (GCM) 10K type strain sequencing project: providing services to taxonomists for standard genome sequencing and annotation.</title>
        <authorList>
            <consortium name="The Broad Institute Genomics Platform"/>
            <consortium name="The Broad Institute Genome Sequencing Center for Infectious Disease"/>
            <person name="Wu L."/>
            <person name="Ma J."/>
        </authorList>
    </citation>
    <scope>NUCLEOTIDE SEQUENCE [LARGE SCALE GENOMIC DNA]</scope>
    <source>
        <strain evidence="2 3">JCM 10696</strain>
    </source>
</reference>
<accession>A0ABN1QNG6</accession>
<dbReference type="Proteomes" id="UP001500665">
    <property type="component" value="Unassembled WGS sequence"/>
</dbReference>
<organism evidence="2 3">
    <name type="scientific">Actinocorallia libanotica</name>
    <dbReference type="NCBI Taxonomy" id="46162"/>
    <lineage>
        <taxon>Bacteria</taxon>
        <taxon>Bacillati</taxon>
        <taxon>Actinomycetota</taxon>
        <taxon>Actinomycetes</taxon>
        <taxon>Streptosporangiales</taxon>
        <taxon>Thermomonosporaceae</taxon>
        <taxon>Actinocorallia</taxon>
    </lineage>
</organism>
<keyword evidence="3" id="KW-1185">Reference proteome</keyword>
<sequence>MTTPEPRHVRIETDPDVPAILIARDFDAPPGRVRRAWTDPAQAVRWQGPKHVTTQVDPGPGPAPTGDGERPSPRLAQTCTYDLVPDATCLETVTFEDLGSGRTRVTSLSVVDTLDHRDQLLFRGLEQWVTEGYTRLDALLREA</sequence>
<dbReference type="EMBL" id="BAAAHH010000005">
    <property type="protein sequence ID" value="GAA0945215.1"/>
    <property type="molecule type" value="Genomic_DNA"/>
</dbReference>
<comment type="caution">
    <text evidence="2">The sequence shown here is derived from an EMBL/GenBank/DDBJ whole genome shotgun (WGS) entry which is preliminary data.</text>
</comment>
<proteinExistence type="predicted"/>
<name>A0ABN1QNG6_9ACTN</name>
<evidence type="ECO:0000256" key="1">
    <source>
        <dbReference type="SAM" id="MobiDB-lite"/>
    </source>
</evidence>
<gene>
    <name evidence="2" type="ORF">GCM10009550_18780</name>
</gene>